<gene>
    <name evidence="5" type="primary">mhpF</name>
    <name evidence="5" type="ORF">GCM10010269_64860</name>
</gene>
<organism evidence="5 6">
    <name type="scientific">Streptomyces humidus</name>
    <dbReference type="NCBI Taxonomy" id="52259"/>
    <lineage>
        <taxon>Bacteria</taxon>
        <taxon>Bacillati</taxon>
        <taxon>Actinomycetota</taxon>
        <taxon>Actinomycetes</taxon>
        <taxon>Kitasatosporales</taxon>
        <taxon>Streptomycetaceae</taxon>
        <taxon>Streptomyces</taxon>
    </lineage>
</organism>
<dbReference type="NCBIfam" id="NF006157">
    <property type="entry name" value="PRK08300.1"/>
    <property type="match status" value="1"/>
</dbReference>
<keyword evidence="3" id="KW-0560">Oxidoreductase</keyword>
<comment type="catalytic activity">
    <reaction evidence="3">
        <text>acetaldehyde + NAD(+) + CoA = acetyl-CoA + NADH + H(+)</text>
        <dbReference type="Rhea" id="RHEA:23288"/>
        <dbReference type="ChEBI" id="CHEBI:15343"/>
        <dbReference type="ChEBI" id="CHEBI:15378"/>
        <dbReference type="ChEBI" id="CHEBI:57287"/>
        <dbReference type="ChEBI" id="CHEBI:57288"/>
        <dbReference type="ChEBI" id="CHEBI:57540"/>
        <dbReference type="ChEBI" id="CHEBI:57945"/>
        <dbReference type="EC" id="1.2.1.10"/>
    </reaction>
</comment>
<dbReference type="EC" id="1.2.1.10" evidence="3"/>
<dbReference type="NCBIfam" id="TIGR03215">
    <property type="entry name" value="ac_ald_DH_ac"/>
    <property type="match status" value="1"/>
</dbReference>
<dbReference type="GO" id="GO:0051287">
    <property type="term" value="F:NAD binding"/>
    <property type="evidence" value="ECO:0007669"/>
    <property type="project" value="UniProtKB-UniRule"/>
</dbReference>
<protein>
    <recommendedName>
        <fullName evidence="3">Acetaldehyde dehydrogenase</fullName>
        <ecNumber evidence="3">1.2.1.10</ecNumber>
    </recommendedName>
    <alternativeName>
        <fullName evidence="3">Acetaldehyde dehydrogenase [acetylating]</fullName>
    </alternativeName>
</protein>
<dbReference type="EMBL" id="BMTL01000033">
    <property type="protein sequence ID" value="GGS16758.1"/>
    <property type="molecule type" value="Genomic_DNA"/>
</dbReference>
<dbReference type="Pfam" id="PF09290">
    <property type="entry name" value="AcetDehyd-dimer"/>
    <property type="match status" value="1"/>
</dbReference>
<dbReference type="SUPFAM" id="SSF51735">
    <property type="entry name" value="NAD(P)-binding Rossmann-fold domains"/>
    <property type="match status" value="1"/>
</dbReference>
<keyword evidence="2 3" id="KW-0520">NAD</keyword>
<dbReference type="Gene3D" id="3.30.360.10">
    <property type="entry name" value="Dihydrodipicolinate Reductase, domain 2"/>
    <property type="match status" value="1"/>
</dbReference>
<reference evidence="5" key="1">
    <citation type="journal article" date="2014" name="Int. J. Syst. Evol. Microbiol.">
        <title>Complete genome sequence of Corynebacterium casei LMG S-19264T (=DSM 44701T), isolated from a smear-ripened cheese.</title>
        <authorList>
            <consortium name="US DOE Joint Genome Institute (JGI-PGF)"/>
            <person name="Walter F."/>
            <person name="Albersmeier A."/>
            <person name="Kalinowski J."/>
            <person name="Ruckert C."/>
        </authorList>
    </citation>
    <scope>NUCLEOTIDE SEQUENCE</scope>
    <source>
        <strain evidence="5">JCM 4386</strain>
    </source>
</reference>
<dbReference type="HAMAP" id="MF_01657">
    <property type="entry name" value="Ac_ald_DH_ac"/>
    <property type="match status" value="1"/>
</dbReference>
<dbReference type="InterPro" id="IPR036291">
    <property type="entry name" value="NAD(P)-bd_dom_sf"/>
</dbReference>
<name>A0A918L7W9_9ACTN</name>
<sequence>MRTPEHPAPLRTAVVGTGNIGTDLLLKLETSPLLTCVLFAGRRAESPGLELARGRGVATSTDGIDAVLEAKDDIDLVFDATSAADATRHWGVVEPLGLPFIDLTPANRGKFCVPALNLETCVEEQYLSMVTCGGQAAVPMAHCITRIAGHVDYLEIVSASASASVGPASRANLDEYVHTTEQATGEFCDAARTKTVLIINPADPGIVMRNSVAVSTTERIDLDALRDAVTTMEKQIRSYVPGYRVVVPPVATGDRYMLTVEVEGRGDHFPPYAGNLDIITCAAVAAAEARAGRGRS</sequence>
<dbReference type="Proteomes" id="UP000606194">
    <property type="component" value="Unassembled WGS sequence"/>
</dbReference>
<evidence type="ECO:0000256" key="1">
    <source>
        <dbReference type="ARBA" id="ARBA00009244"/>
    </source>
</evidence>
<evidence type="ECO:0000256" key="2">
    <source>
        <dbReference type="ARBA" id="ARBA00023027"/>
    </source>
</evidence>
<dbReference type="RefSeq" id="WP_190152909.1">
    <property type="nucleotide sequence ID" value="NZ_BMTL01000033.1"/>
</dbReference>
<dbReference type="GO" id="GO:0008774">
    <property type="term" value="F:acetaldehyde dehydrogenase (acetylating) activity"/>
    <property type="evidence" value="ECO:0007669"/>
    <property type="project" value="UniProtKB-UniRule"/>
</dbReference>
<proteinExistence type="inferred from homology"/>
<dbReference type="InterPro" id="IPR003361">
    <property type="entry name" value="Acetaldehyde_dehydrogenase"/>
</dbReference>
<evidence type="ECO:0000256" key="3">
    <source>
        <dbReference type="HAMAP-Rule" id="MF_01657"/>
    </source>
</evidence>
<dbReference type="InterPro" id="IPR000534">
    <property type="entry name" value="Semialdehyde_DH_NAD-bd"/>
</dbReference>
<evidence type="ECO:0000313" key="5">
    <source>
        <dbReference type="EMBL" id="GGS16758.1"/>
    </source>
</evidence>
<accession>A0A918L7W9</accession>
<dbReference type="CDD" id="cd23933">
    <property type="entry name" value="ALDH_C"/>
    <property type="match status" value="1"/>
</dbReference>
<feature type="domain" description="Semialdehyde dehydrogenase NAD-binding" evidence="4">
    <location>
        <begin position="11"/>
        <end position="124"/>
    </location>
</feature>
<dbReference type="SUPFAM" id="SSF55347">
    <property type="entry name" value="Glyceraldehyde-3-phosphate dehydrogenase-like, C-terminal domain"/>
    <property type="match status" value="1"/>
</dbReference>
<reference evidence="5" key="2">
    <citation type="submission" date="2020-09" db="EMBL/GenBank/DDBJ databases">
        <authorList>
            <person name="Sun Q."/>
            <person name="Ohkuma M."/>
        </authorList>
    </citation>
    <scope>NUCLEOTIDE SEQUENCE</scope>
    <source>
        <strain evidence="5">JCM 4386</strain>
    </source>
</reference>
<comment type="caution">
    <text evidence="5">The sequence shown here is derived from an EMBL/GenBank/DDBJ whole genome shotgun (WGS) entry which is preliminary data.</text>
</comment>
<dbReference type="PIRSF" id="PIRSF015689">
    <property type="entry name" value="Actaldh_dh_actl"/>
    <property type="match status" value="1"/>
</dbReference>
<comment type="similarity">
    <text evidence="1 3">Belongs to the acetaldehyde dehydrogenase family.</text>
</comment>
<evidence type="ECO:0000259" key="4">
    <source>
        <dbReference type="SMART" id="SM00859"/>
    </source>
</evidence>
<feature type="binding site" evidence="3">
    <location>
        <begin position="164"/>
        <end position="172"/>
    </location>
    <ligand>
        <name>NAD(+)</name>
        <dbReference type="ChEBI" id="CHEBI:57540"/>
    </ligand>
</feature>
<feature type="active site" description="Acyl-thioester intermediate" evidence="3">
    <location>
        <position position="132"/>
    </location>
</feature>
<keyword evidence="3" id="KW-0058">Aromatic hydrocarbons catabolism</keyword>
<feature type="binding site" evidence="3">
    <location>
        <position position="275"/>
    </location>
    <ligand>
        <name>NAD(+)</name>
        <dbReference type="ChEBI" id="CHEBI:57540"/>
    </ligand>
</feature>
<keyword evidence="6" id="KW-1185">Reference proteome</keyword>
<evidence type="ECO:0000313" key="6">
    <source>
        <dbReference type="Proteomes" id="UP000606194"/>
    </source>
</evidence>
<dbReference type="AlphaFoldDB" id="A0A918L7W9"/>
<dbReference type="SMART" id="SM00859">
    <property type="entry name" value="Semialdhyde_dh"/>
    <property type="match status" value="1"/>
</dbReference>
<feature type="binding site" evidence="3">
    <location>
        <begin position="17"/>
        <end position="20"/>
    </location>
    <ligand>
        <name>NAD(+)</name>
        <dbReference type="ChEBI" id="CHEBI:57540"/>
    </ligand>
</feature>
<dbReference type="InterPro" id="IPR015426">
    <property type="entry name" value="Acetylaldehyde_DH_C"/>
</dbReference>
<dbReference type="Gene3D" id="3.40.50.720">
    <property type="entry name" value="NAD(P)-binding Rossmann-like Domain"/>
    <property type="match status" value="1"/>
</dbReference>